<evidence type="ECO:0000256" key="2">
    <source>
        <dbReference type="ARBA" id="ARBA00004688"/>
    </source>
</evidence>
<dbReference type="EC" id="2.5.1.54" evidence="8"/>
<keyword evidence="11" id="KW-1185">Reference proteome</keyword>
<evidence type="ECO:0000259" key="9">
    <source>
        <dbReference type="Pfam" id="PF00793"/>
    </source>
</evidence>
<evidence type="ECO:0000256" key="8">
    <source>
        <dbReference type="PIRNR" id="PIRNR001361"/>
    </source>
</evidence>
<name>A0ABS9TXD6_9MICC</name>
<evidence type="ECO:0000256" key="3">
    <source>
        <dbReference type="ARBA" id="ARBA00007985"/>
    </source>
</evidence>
<dbReference type="EMBL" id="JAKZBV010000001">
    <property type="protein sequence ID" value="MCH6469096.1"/>
    <property type="molecule type" value="Genomic_DNA"/>
</dbReference>
<sequence length="367" mass="38277">MNPLAPAPSLDPSLRNNRVAEFTALPTPRELLAELPLSADAEAVVARGRDEVRAVLDGVDDRLLVIVGPCSIHDPDAGLDYARRLAAVAREHREDLLVVMRTYFEKPRTTIGWKGLINDPHLDGTHDIASGLRSAREVLLGVLGLGLPTATEFLEPISPQYTADAIAWGAIGARTAESQIHRQLVSGLSMPVGFKNGTDGGLQIAIDACGAAAANQAFLGIDDDGRAALVATSGNADTHLVLRGGASGPNYDAASVTAASATMAAKGLNPRLIVDASHANCGKNHHRQAEVALEIGAQLSAEGPSSGAIAGVMLESFLVGGAQPLNPEMLDRLVYGQSVTDACMDWDVTEQVLAALAEAARSRRSGA</sequence>
<keyword evidence="6 8" id="KW-0057">Aromatic amino acid biosynthesis</keyword>
<accession>A0ABS9TXD6</accession>
<feature type="domain" description="DAHP synthetase I/KDSA" evidence="9">
    <location>
        <begin position="54"/>
        <end position="353"/>
    </location>
</feature>
<dbReference type="Pfam" id="PF00793">
    <property type="entry name" value="DAHP_synth_1"/>
    <property type="match status" value="1"/>
</dbReference>
<evidence type="ECO:0000256" key="7">
    <source>
        <dbReference type="ARBA" id="ARBA00047508"/>
    </source>
</evidence>
<dbReference type="InterPro" id="IPR006218">
    <property type="entry name" value="DAHP1/KDSA"/>
</dbReference>
<gene>
    <name evidence="10" type="ORF">L0M17_03680</name>
</gene>
<evidence type="ECO:0000313" key="11">
    <source>
        <dbReference type="Proteomes" id="UP001202922"/>
    </source>
</evidence>
<dbReference type="NCBIfam" id="NF009395">
    <property type="entry name" value="PRK12755.1"/>
    <property type="match status" value="1"/>
</dbReference>
<dbReference type="InterPro" id="IPR013785">
    <property type="entry name" value="Aldolase_TIM"/>
</dbReference>
<comment type="caution">
    <text evidence="10">The sequence shown here is derived from an EMBL/GenBank/DDBJ whole genome shotgun (WGS) entry which is preliminary data.</text>
</comment>
<dbReference type="NCBIfam" id="TIGR00034">
    <property type="entry name" value="aroFGH"/>
    <property type="match status" value="1"/>
</dbReference>
<evidence type="ECO:0000313" key="10">
    <source>
        <dbReference type="EMBL" id="MCH6469096.1"/>
    </source>
</evidence>
<evidence type="ECO:0000256" key="5">
    <source>
        <dbReference type="ARBA" id="ARBA00022679"/>
    </source>
</evidence>
<dbReference type="Proteomes" id="UP001202922">
    <property type="component" value="Unassembled WGS sequence"/>
</dbReference>
<comment type="function">
    <text evidence="1 8">Stereospecific condensation of phosphoenolpyruvate (PEP) and D-erythrose-4-phosphate (E4P) giving rise to 3-deoxy-D-arabino-heptulosonate-7-phosphate (DAHP).</text>
</comment>
<comment type="catalytic activity">
    <reaction evidence="7 8">
        <text>D-erythrose 4-phosphate + phosphoenolpyruvate + H2O = 7-phospho-2-dehydro-3-deoxy-D-arabino-heptonate + phosphate</text>
        <dbReference type="Rhea" id="RHEA:14717"/>
        <dbReference type="ChEBI" id="CHEBI:15377"/>
        <dbReference type="ChEBI" id="CHEBI:16897"/>
        <dbReference type="ChEBI" id="CHEBI:43474"/>
        <dbReference type="ChEBI" id="CHEBI:58394"/>
        <dbReference type="ChEBI" id="CHEBI:58702"/>
        <dbReference type="EC" id="2.5.1.54"/>
    </reaction>
</comment>
<dbReference type="SUPFAM" id="SSF51569">
    <property type="entry name" value="Aldolase"/>
    <property type="match status" value="1"/>
</dbReference>
<dbReference type="GO" id="GO:0003849">
    <property type="term" value="F:3-deoxy-7-phosphoheptulonate synthase activity"/>
    <property type="evidence" value="ECO:0007669"/>
    <property type="project" value="UniProtKB-EC"/>
</dbReference>
<protein>
    <recommendedName>
        <fullName evidence="8">Phospho-2-dehydro-3-deoxyheptonate aldolase</fullName>
        <ecNumber evidence="8">2.5.1.54</ecNumber>
    </recommendedName>
</protein>
<keyword evidence="5 8" id="KW-0808">Transferase</keyword>
<dbReference type="PANTHER" id="PTHR21225:SF12">
    <property type="entry name" value="PHOSPHO-2-DEHYDRO-3-DEOXYHEPTONATE ALDOLASE, TYROSINE-INHIBITED"/>
    <property type="match status" value="1"/>
</dbReference>
<comment type="pathway">
    <text evidence="2 8">Metabolic intermediate biosynthesis; chorismate biosynthesis; chorismate from D-erythrose 4-phosphate and phosphoenolpyruvate: step 1/7.</text>
</comment>
<keyword evidence="4 8" id="KW-0028">Amino-acid biosynthesis</keyword>
<dbReference type="InterPro" id="IPR006219">
    <property type="entry name" value="DAHP_synth_1"/>
</dbReference>
<dbReference type="PIRSF" id="PIRSF001361">
    <property type="entry name" value="DAHP_synthase"/>
    <property type="match status" value="1"/>
</dbReference>
<dbReference type="Gene3D" id="3.20.20.70">
    <property type="entry name" value="Aldolase class I"/>
    <property type="match status" value="1"/>
</dbReference>
<proteinExistence type="inferred from homology"/>
<reference evidence="10 11" key="1">
    <citation type="submission" date="2022-03" db="EMBL/GenBank/DDBJ databases">
        <title>Sinomonas sp. isolated from a soil.</title>
        <authorList>
            <person name="Han J."/>
            <person name="Kim D.-U."/>
        </authorList>
    </citation>
    <scope>NUCLEOTIDE SEQUENCE [LARGE SCALE GENOMIC DNA]</scope>
    <source>
        <strain evidence="10 11">5-5</strain>
    </source>
</reference>
<evidence type="ECO:0000256" key="1">
    <source>
        <dbReference type="ARBA" id="ARBA00003726"/>
    </source>
</evidence>
<dbReference type="PANTHER" id="PTHR21225">
    <property type="entry name" value="PHOSPHO-2-DEHYDRO-3-DEOXYHEPTONATE ALDOLASE DAHP SYNTHETASE"/>
    <property type="match status" value="1"/>
</dbReference>
<dbReference type="RefSeq" id="WP_241051332.1">
    <property type="nucleotide sequence ID" value="NZ_JAKZBV010000001.1"/>
</dbReference>
<comment type="similarity">
    <text evidence="3 8">Belongs to the class-I DAHP synthase family.</text>
</comment>
<organism evidence="10 11">
    <name type="scientific">Sinomonas terrae</name>
    <dbReference type="NCBI Taxonomy" id="2908838"/>
    <lineage>
        <taxon>Bacteria</taxon>
        <taxon>Bacillati</taxon>
        <taxon>Actinomycetota</taxon>
        <taxon>Actinomycetes</taxon>
        <taxon>Micrococcales</taxon>
        <taxon>Micrococcaceae</taxon>
        <taxon>Sinomonas</taxon>
    </lineage>
</organism>
<evidence type="ECO:0000256" key="6">
    <source>
        <dbReference type="ARBA" id="ARBA00023141"/>
    </source>
</evidence>
<evidence type="ECO:0000256" key="4">
    <source>
        <dbReference type="ARBA" id="ARBA00022605"/>
    </source>
</evidence>